<dbReference type="KEGG" id="ccal:108632027"/>
<name>A0AAJ7NET3_9HYME</name>
<reference evidence="4" key="1">
    <citation type="submission" date="2025-08" db="UniProtKB">
        <authorList>
            <consortium name="RefSeq"/>
        </authorList>
    </citation>
    <scope>IDENTIFICATION</scope>
    <source>
        <tissue evidence="4">Whole body</tissue>
    </source>
</reference>
<accession>A0AAJ7NET3</accession>
<dbReference type="GO" id="GO:0008017">
    <property type="term" value="F:microtubule binding"/>
    <property type="evidence" value="ECO:0007669"/>
    <property type="project" value="InterPro"/>
</dbReference>
<dbReference type="RefSeq" id="XP_017891813.1">
    <property type="nucleotide sequence ID" value="XM_018036324.2"/>
</dbReference>
<sequence>MIGDVSSNQAAFMNDKIIEISDATKATSEKLETRVTEFTARNNNVVEKLEQLESDIHKFFTQNMQHEVPTGTTPSKREFSYPHQFTTTSPHERILQRFRETKKLVERPEYDEDSFMVDDTPLRHLANSTAVSDITLTTSSPNNTILATSNDSSIYISTRDSANSTIMNVTRTLDSSTVPVNSDTVSGIGKDFT</sequence>
<proteinExistence type="predicted"/>
<keyword evidence="3" id="KW-1185">Reference proteome</keyword>
<dbReference type="InterPro" id="IPR025901">
    <property type="entry name" value="Kinesin-assoc_MT-bd_dom"/>
</dbReference>
<evidence type="ECO:0000313" key="4">
    <source>
        <dbReference type="RefSeq" id="XP_017891813.1"/>
    </source>
</evidence>
<dbReference type="Proteomes" id="UP000694925">
    <property type="component" value="Unplaced"/>
</dbReference>
<dbReference type="AlphaFoldDB" id="A0AAJ7NET3"/>
<gene>
    <name evidence="4" type="primary">LOC108632027</name>
</gene>
<evidence type="ECO:0000259" key="2">
    <source>
        <dbReference type="Pfam" id="PF13931"/>
    </source>
</evidence>
<evidence type="ECO:0000313" key="3">
    <source>
        <dbReference type="Proteomes" id="UP000694925"/>
    </source>
</evidence>
<organism evidence="3 4">
    <name type="scientific">Ceratina calcarata</name>
    <dbReference type="NCBI Taxonomy" id="156304"/>
    <lineage>
        <taxon>Eukaryota</taxon>
        <taxon>Metazoa</taxon>
        <taxon>Ecdysozoa</taxon>
        <taxon>Arthropoda</taxon>
        <taxon>Hexapoda</taxon>
        <taxon>Insecta</taxon>
        <taxon>Pterygota</taxon>
        <taxon>Neoptera</taxon>
        <taxon>Endopterygota</taxon>
        <taxon>Hymenoptera</taxon>
        <taxon>Apocrita</taxon>
        <taxon>Aculeata</taxon>
        <taxon>Apoidea</taxon>
        <taxon>Anthophila</taxon>
        <taxon>Apidae</taxon>
        <taxon>Ceratina</taxon>
        <taxon>Zadontomerus</taxon>
    </lineage>
</organism>
<feature type="domain" description="Kinesin-associated microtubule-binding" evidence="2">
    <location>
        <begin position="64"/>
        <end position="161"/>
    </location>
</feature>
<feature type="region of interest" description="Disordered" evidence="1">
    <location>
        <begin position="67"/>
        <end position="86"/>
    </location>
</feature>
<dbReference type="Pfam" id="PF13931">
    <property type="entry name" value="Microtub_bind"/>
    <property type="match status" value="1"/>
</dbReference>
<evidence type="ECO:0000256" key="1">
    <source>
        <dbReference type="SAM" id="MobiDB-lite"/>
    </source>
</evidence>
<dbReference type="GeneID" id="108632027"/>
<protein>
    <submittedName>
        <fullName evidence="4">Kinesin-like protein Klp61F</fullName>
    </submittedName>
</protein>